<comment type="similarity">
    <text evidence="1">Belongs to the glycosyl hydrolase 65 family.</text>
</comment>
<keyword evidence="9" id="KW-1185">Reference proteome</keyword>
<evidence type="ECO:0000313" key="9">
    <source>
        <dbReference type="Proteomes" id="UP001323798"/>
    </source>
</evidence>
<dbReference type="RefSeq" id="WP_320941329.1">
    <property type="nucleotide sequence ID" value="NZ_BAABEU010000006.1"/>
</dbReference>
<keyword evidence="4" id="KW-0326">Glycosidase</keyword>
<gene>
    <name evidence="8" type="ORF">SM116_12615</name>
</gene>
<accession>A0ABZ0SKA8</accession>
<evidence type="ECO:0000313" key="8">
    <source>
        <dbReference type="EMBL" id="WPR88610.1"/>
    </source>
</evidence>
<evidence type="ECO:0000259" key="6">
    <source>
        <dbReference type="Pfam" id="PF03633"/>
    </source>
</evidence>
<dbReference type="EMBL" id="CP139368">
    <property type="protein sequence ID" value="WPR88610.1"/>
    <property type="molecule type" value="Genomic_DNA"/>
</dbReference>
<organism evidence="8 9">
    <name type="scientific">Microbacterium rhizosphaerae</name>
    <dbReference type="NCBI Taxonomy" id="1678237"/>
    <lineage>
        <taxon>Bacteria</taxon>
        <taxon>Bacillati</taxon>
        <taxon>Actinomycetota</taxon>
        <taxon>Actinomycetes</taxon>
        <taxon>Micrococcales</taxon>
        <taxon>Microbacteriaceae</taxon>
        <taxon>Microbacterium</taxon>
    </lineage>
</organism>
<dbReference type="Pfam" id="PF03633">
    <property type="entry name" value="Glyco_hydro_65C"/>
    <property type="match status" value="1"/>
</dbReference>
<feature type="domain" description="Glycoside hydrolase family 65 central catalytic" evidence="5">
    <location>
        <begin position="360"/>
        <end position="751"/>
    </location>
</feature>
<feature type="domain" description="Glycoside hydrolase family 65 N-terminal" evidence="7">
    <location>
        <begin position="62"/>
        <end position="306"/>
    </location>
</feature>
<dbReference type="Pfam" id="PF03636">
    <property type="entry name" value="Glyco_hydro_65N"/>
    <property type="match status" value="1"/>
</dbReference>
<dbReference type="InterPro" id="IPR011013">
    <property type="entry name" value="Gal_mutarotase_sf_dom"/>
</dbReference>
<dbReference type="Pfam" id="PF03632">
    <property type="entry name" value="Glyco_hydro_65m"/>
    <property type="match status" value="1"/>
</dbReference>
<dbReference type="PANTHER" id="PTHR11051">
    <property type="entry name" value="GLYCOSYL HYDROLASE-RELATED"/>
    <property type="match status" value="1"/>
</dbReference>
<evidence type="ECO:0000259" key="7">
    <source>
        <dbReference type="Pfam" id="PF03636"/>
    </source>
</evidence>
<keyword evidence="8" id="KW-0378">Hydrolase</keyword>
<dbReference type="InterPro" id="IPR005194">
    <property type="entry name" value="Glyco_hydro_65_C"/>
</dbReference>
<evidence type="ECO:0000256" key="4">
    <source>
        <dbReference type="ARBA" id="ARBA00023295"/>
    </source>
</evidence>
<dbReference type="InterPro" id="IPR005195">
    <property type="entry name" value="Glyco_hydro_65_M"/>
</dbReference>
<dbReference type="Proteomes" id="UP001323798">
    <property type="component" value="Chromosome"/>
</dbReference>
<dbReference type="Gene3D" id="2.60.420.10">
    <property type="entry name" value="Maltose phosphorylase, domain 3"/>
    <property type="match status" value="1"/>
</dbReference>
<dbReference type="GO" id="GO:0016787">
    <property type="term" value="F:hydrolase activity"/>
    <property type="evidence" value="ECO:0007669"/>
    <property type="project" value="UniProtKB-KW"/>
</dbReference>
<name>A0ABZ0SKA8_9MICO</name>
<evidence type="ECO:0000256" key="3">
    <source>
        <dbReference type="ARBA" id="ARBA00022679"/>
    </source>
</evidence>
<dbReference type="InterPro" id="IPR005196">
    <property type="entry name" value="Glyco_hydro_65_N"/>
</dbReference>
<dbReference type="PIRSF" id="PIRSF036289">
    <property type="entry name" value="Glycosyl_hydrolase_malt_phosph"/>
    <property type="match status" value="1"/>
</dbReference>
<dbReference type="SUPFAM" id="SSF74650">
    <property type="entry name" value="Galactose mutarotase-like"/>
    <property type="match status" value="1"/>
</dbReference>
<evidence type="ECO:0000259" key="5">
    <source>
        <dbReference type="Pfam" id="PF03632"/>
    </source>
</evidence>
<sequence>MVSEPSHARAAREAGVGLVVGITDVKTRAALETAGADRVLDDIGQLDLGGLAIDPWNLTFYGFDSVHEGHREALMVTGNGYVATRGAQGERTEGRIHYPGTYLAGVNDTASARSHGRTVREEHLVNLPNWLAFDLRIGAGSWWSEQTESALEEEVRRVDLRRGVLTRTAIVTDGIRRLRVTQTTFVSMRDRHLMMQETVLEPLEWAGKIDVRSGIDAHVRNSNAGTAARHLSRPRFTVHGDALTCEVTTRHSRVDVAFAVRQSAHGQIRRQNWIDTGTAGLLHLEAAVSPATPLRINKTAAIASSRDPAIDTAAAAALRHLDAVPPDRIRLRHEAAWQRLWERYGIEIDADPQSQAVLNLHVFHVLQAVSDHTPEGAGIPARGLHGEGYLGHVFWDELFVLPVLGLRNPQIARTQLDYRWNRLEAARAAAAEAGLPGARFPWQSGTDGTEQTPGALFNPRSHRWMPDHSARQLHVGLAVAYNAWQFYELTADLVWLADRGAELIIEVVRHFVAMAEHDPADGRFHIDGVMGPDEYHDGPPTAPGTGLRDNAYTNVMTAWSCRRALDALDRLRGHLADDLIARLDIRAEEREQWSLIATRMFLPLHGRGVISQFDGYDQLEEFDWNAYRSRYGNVERLDLILEAEGDTTNRYKVAKQADVLMLVYTLGVDVLTELLDELGYQADLHASLDYYLPRTSHGSTLSRVVTASVLAQLRPDESWPTFREALDADLDDTQGGTTRQGIHLGAMAGTVDLAVRSYAGLRTRNDELQFTPRLPAELRGASFRLHYRGQALEVHLDHARLTIRSHASSAPPIQVTVGDRSVALAPGAEHRFSLS</sequence>
<dbReference type="PANTHER" id="PTHR11051:SF8">
    <property type="entry name" value="PROTEIN-GLUCOSYLGALACTOSYLHYDROXYLYSINE GLUCOSIDASE"/>
    <property type="match status" value="1"/>
</dbReference>
<dbReference type="InterPro" id="IPR037018">
    <property type="entry name" value="GH65_N"/>
</dbReference>
<keyword evidence="2" id="KW-0328">Glycosyltransferase</keyword>
<dbReference type="Gene3D" id="2.70.98.40">
    <property type="entry name" value="Glycoside hydrolase, family 65, N-terminal domain"/>
    <property type="match status" value="1"/>
</dbReference>
<dbReference type="Gene3D" id="1.50.10.10">
    <property type="match status" value="1"/>
</dbReference>
<protein>
    <submittedName>
        <fullName evidence="8">Glycosyl hydrolase family 65 protein</fullName>
    </submittedName>
</protein>
<dbReference type="InterPro" id="IPR008928">
    <property type="entry name" value="6-hairpin_glycosidase_sf"/>
</dbReference>
<proteinExistence type="inferred from homology"/>
<reference evidence="8 9" key="1">
    <citation type="submission" date="2023-11" db="EMBL/GenBank/DDBJ databases">
        <title>Genome sequence of Microbacterium rhizosphaerae KACC 19337.</title>
        <authorList>
            <person name="Choi H."/>
            <person name="Kim S."/>
            <person name="Kim Y."/>
            <person name="Kwon S.-W."/>
            <person name="Heo J."/>
        </authorList>
    </citation>
    <scope>NUCLEOTIDE SEQUENCE [LARGE SCALE GENOMIC DNA]</scope>
    <source>
        <strain evidence="8 9">KACC 19337</strain>
    </source>
</reference>
<dbReference type="InterPro" id="IPR012341">
    <property type="entry name" value="6hp_glycosidase-like_sf"/>
</dbReference>
<dbReference type="SUPFAM" id="SSF48208">
    <property type="entry name" value="Six-hairpin glycosidases"/>
    <property type="match status" value="1"/>
</dbReference>
<keyword evidence="3" id="KW-0808">Transferase</keyword>
<feature type="domain" description="Glycoside hydrolase family 65 C-terminal" evidence="6">
    <location>
        <begin position="761"/>
        <end position="824"/>
    </location>
</feature>
<dbReference type="InterPro" id="IPR017045">
    <property type="entry name" value="Malt_Pase/Glycosyl_Hdrlase"/>
</dbReference>
<evidence type="ECO:0000256" key="1">
    <source>
        <dbReference type="ARBA" id="ARBA00006768"/>
    </source>
</evidence>
<evidence type="ECO:0000256" key="2">
    <source>
        <dbReference type="ARBA" id="ARBA00022676"/>
    </source>
</evidence>